<gene>
    <name evidence="1" type="ORF">KA717_20475</name>
</gene>
<dbReference type="KEGG" id="wna:KA717_20475"/>
<dbReference type="Gene3D" id="1.10.260.40">
    <property type="entry name" value="lambda repressor-like DNA-binding domains"/>
    <property type="match status" value="2"/>
</dbReference>
<dbReference type="Proteomes" id="UP001065613">
    <property type="component" value="Chromosome"/>
</dbReference>
<dbReference type="InterPro" id="IPR010982">
    <property type="entry name" value="Lambda_DNA-bd_dom_sf"/>
</dbReference>
<name>A0A977PTA6_9CYAN</name>
<dbReference type="GO" id="GO:0003677">
    <property type="term" value="F:DNA binding"/>
    <property type="evidence" value="ECO:0007669"/>
    <property type="project" value="InterPro"/>
</dbReference>
<sequence length="391" mass="44557">MTQAISVLPESMREKKIRGVVLNYWPPVVLPGEGLTIRLYVKENAPNQANLEIKLNSEQGQLLASKSTEVSLNLATISPCFITKLEIPENLSEGVYVLQVWENQTVLASAELELTGDKDYANYMKHFAEALNKQEEVATALEFGNYERAIALQKDCEVLYIAIDNKELAARYWEQLAEKLFDLDAFNDAKKALEYSLVLFEAIEYLENKDKILEQIQEEVRICENRRNLPITVNIVNIEALRKKLTYSREAVAASVGVNRRDIEKWEKGYELESLKFYLSLLKLYPKNIGLENENLVNENLVVDLSKLKVHLKNLIQTIKTQGYYETEQLSAAIGANPNIIEDWESGNNLEMLNKFFMLSRVLRCSISSLLGHSTVSQPNHSRESSHPSVR</sequence>
<accession>A0A977PTA6</accession>
<protein>
    <recommendedName>
        <fullName evidence="2">HTH cro/C1-type domain-containing protein</fullName>
    </recommendedName>
</protein>
<dbReference type="EMBL" id="CP073041">
    <property type="protein sequence ID" value="UXE58451.1"/>
    <property type="molecule type" value="Genomic_DNA"/>
</dbReference>
<dbReference type="SUPFAM" id="SSF47413">
    <property type="entry name" value="lambda repressor-like DNA-binding domains"/>
    <property type="match status" value="1"/>
</dbReference>
<evidence type="ECO:0008006" key="2">
    <source>
        <dbReference type="Google" id="ProtNLM"/>
    </source>
</evidence>
<proteinExistence type="predicted"/>
<evidence type="ECO:0000313" key="1">
    <source>
        <dbReference type="EMBL" id="UXE58451.1"/>
    </source>
</evidence>
<reference evidence="1" key="1">
    <citation type="submission" date="2021-04" db="EMBL/GenBank/DDBJ databases">
        <title>Genome sequence of Woronichinia naegeliana from Washington state freshwater lake bloom.</title>
        <authorList>
            <person name="Dreher T.W."/>
        </authorList>
    </citation>
    <scope>NUCLEOTIDE SEQUENCE</scope>
    <source>
        <strain evidence="1">WA131</strain>
    </source>
</reference>
<organism evidence="1">
    <name type="scientific">Woronichinia naegeliana WA131</name>
    <dbReference type="NCBI Taxonomy" id="2824559"/>
    <lineage>
        <taxon>Bacteria</taxon>
        <taxon>Bacillati</taxon>
        <taxon>Cyanobacteriota</taxon>
        <taxon>Cyanophyceae</taxon>
        <taxon>Synechococcales</taxon>
        <taxon>Coelosphaeriaceae</taxon>
        <taxon>Woronichinia</taxon>
    </lineage>
</organism>
<dbReference type="AlphaFoldDB" id="A0A977PTA6"/>